<keyword evidence="7" id="KW-0547">Nucleotide-binding</keyword>
<dbReference type="PROSITE" id="PS50110">
    <property type="entry name" value="RESPONSE_REGULATORY"/>
    <property type="match status" value="2"/>
</dbReference>
<dbReference type="GO" id="GO:0005524">
    <property type="term" value="F:ATP binding"/>
    <property type="evidence" value="ECO:0007669"/>
    <property type="project" value="UniProtKB-KW"/>
</dbReference>
<dbReference type="SMART" id="SM00448">
    <property type="entry name" value="REC"/>
    <property type="match status" value="2"/>
</dbReference>
<evidence type="ECO:0000256" key="8">
    <source>
        <dbReference type="ARBA" id="ARBA00022777"/>
    </source>
</evidence>
<keyword evidence="8" id="KW-0418">Kinase</keyword>
<comment type="subcellular location">
    <subcellularLocation>
        <location evidence="2">Cell membrane</location>
    </subcellularLocation>
</comment>
<evidence type="ECO:0000259" key="13">
    <source>
        <dbReference type="PROSITE" id="PS50109"/>
    </source>
</evidence>
<dbReference type="SUPFAM" id="SSF47384">
    <property type="entry name" value="Homodimeric domain of signal transducing histidine kinase"/>
    <property type="match status" value="1"/>
</dbReference>
<dbReference type="SMART" id="SM00388">
    <property type="entry name" value="HisKA"/>
    <property type="match status" value="1"/>
</dbReference>
<evidence type="ECO:0000256" key="4">
    <source>
        <dbReference type="ARBA" id="ARBA00022475"/>
    </source>
</evidence>
<dbReference type="InterPro" id="IPR036097">
    <property type="entry name" value="HisK_dim/P_sf"/>
</dbReference>
<evidence type="ECO:0000313" key="15">
    <source>
        <dbReference type="EMBL" id="MRG95552.1"/>
    </source>
</evidence>
<keyword evidence="16" id="KW-1185">Reference proteome</keyword>
<dbReference type="SUPFAM" id="SSF55781">
    <property type="entry name" value="GAF domain-like"/>
    <property type="match status" value="1"/>
</dbReference>
<feature type="domain" description="Response regulatory" evidence="14">
    <location>
        <begin position="562"/>
        <end position="680"/>
    </location>
</feature>
<evidence type="ECO:0000256" key="6">
    <source>
        <dbReference type="ARBA" id="ARBA00022679"/>
    </source>
</evidence>
<evidence type="ECO:0000256" key="2">
    <source>
        <dbReference type="ARBA" id="ARBA00004236"/>
    </source>
</evidence>
<name>A0A6N7PTI1_9BACT</name>
<dbReference type="EMBL" id="WJIE01000008">
    <property type="protein sequence ID" value="MRG95552.1"/>
    <property type="molecule type" value="Genomic_DNA"/>
</dbReference>
<reference evidence="15 16" key="1">
    <citation type="submission" date="2019-10" db="EMBL/GenBank/DDBJ databases">
        <title>A soil myxobacterium in the family Polyangiaceae.</title>
        <authorList>
            <person name="Li Y."/>
            <person name="Wang J."/>
        </authorList>
    </citation>
    <scope>NUCLEOTIDE SEQUENCE [LARGE SCALE GENOMIC DNA]</scope>
    <source>
        <strain evidence="15 16">DSM 14734</strain>
    </source>
</reference>
<feature type="domain" description="Response regulatory" evidence="14">
    <location>
        <begin position="9"/>
        <end position="125"/>
    </location>
</feature>
<evidence type="ECO:0000256" key="11">
    <source>
        <dbReference type="ARBA" id="ARBA00023136"/>
    </source>
</evidence>
<evidence type="ECO:0000256" key="10">
    <source>
        <dbReference type="ARBA" id="ARBA00023012"/>
    </source>
</evidence>
<evidence type="ECO:0000313" key="16">
    <source>
        <dbReference type="Proteomes" id="UP000440224"/>
    </source>
</evidence>
<dbReference type="SMART" id="SM00065">
    <property type="entry name" value="GAF"/>
    <property type="match status" value="1"/>
</dbReference>
<proteinExistence type="predicted"/>
<comment type="catalytic activity">
    <reaction evidence="1">
        <text>ATP + protein L-histidine = ADP + protein N-phospho-L-histidine.</text>
        <dbReference type="EC" id="2.7.13.3"/>
    </reaction>
</comment>
<protein>
    <recommendedName>
        <fullName evidence="3">histidine kinase</fullName>
        <ecNumber evidence="3">2.7.13.3</ecNumber>
    </recommendedName>
</protein>
<keyword evidence="4" id="KW-1003">Cell membrane</keyword>
<dbReference type="Pfam" id="PF00072">
    <property type="entry name" value="Response_reg"/>
    <property type="match status" value="2"/>
</dbReference>
<dbReference type="CDD" id="cd00075">
    <property type="entry name" value="HATPase"/>
    <property type="match status" value="1"/>
</dbReference>
<dbReference type="RefSeq" id="WP_153822370.1">
    <property type="nucleotide sequence ID" value="NZ_WJIE01000008.1"/>
</dbReference>
<dbReference type="InterPro" id="IPR003594">
    <property type="entry name" value="HATPase_dom"/>
</dbReference>
<keyword evidence="6" id="KW-0808">Transferase</keyword>
<gene>
    <name evidence="15" type="ORF">GF068_27075</name>
</gene>
<feature type="modified residue" description="4-aspartylphosphate" evidence="12">
    <location>
        <position position="58"/>
    </location>
</feature>
<dbReference type="InterPro" id="IPR005467">
    <property type="entry name" value="His_kinase_dom"/>
</dbReference>
<keyword evidence="5 12" id="KW-0597">Phosphoprotein</keyword>
<evidence type="ECO:0000256" key="3">
    <source>
        <dbReference type="ARBA" id="ARBA00012438"/>
    </source>
</evidence>
<dbReference type="CDD" id="cd17580">
    <property type="entry name" value="REC_2_DhkD-like"/>
    <property type="match status" value="1"/>
</dbReference>
<dbReference type="Gene3D" id="3.40.50.2300">
    <property type="match status" value="2"/>
</dbReference>
<evidence type="ECO:0000256" key="9">
    <source>
        <dbReference type="ARBA" id="ARBA00022840"/>
    </source>
</evidence>
<dbReference type="FunFam" id="3.30.565.10:FF:000023">
    <property type="entry name" value="PAS domain-containing sensor histidine kinase"/>
    <property type="match status" value="1"/>
</dbReference>
<comment type="caution">
    <text evidence="15">The sequence shown here is derived from an EMBL/GenBank/DDBJ whole genome shotgun (WGS) entry which is preliminary data.</text>
</comment>
<dbReference type="InterPro" id="IPR004358">
    <property type="entry name" value="Sig_transdc_His_kin-like_C"/>
</dbReference>
<sequence length="700" mass="75064">MKHARDKVGILVVDDRRDRLLAVETMLAELGERVVLAQSGRDALRYLLQEDFAVILLDVDMPIMDGFETARLIRQRKRSKQTPIIFLTAFGDAIQAEQGYALGAVDYMLVPVDPDILRAKVSVFVELYRKTEEANLAAQAIARKAGQLAALARASLTINAARSIEATLDAIAAGTRAALGARASFVALVSGSKHGTASSTADGTSVARVIPQDPTTDWIYTRVVTAGGVVTLSASERAQRDPGPADEVGPLMAAPLFGSDGACVGWIEVTNGEADGFGEDDESLLLLSSQLASVALQNLLHAEEREVSRLKDEFLATLSHELRTPLTAIIGWTRILRETQPDAAKLARGLEVIDRNAGAQNKLIEDLLDVSRIVTGKMSMEQRQVRIAPLVEASVDAVRPAAQAKDITLVVSSTAGKDAALGDPERLRQVATNLLSNAIKFTPRGGRIEVRLRRVGDELELVVADNGEGIRPDFLPYVFDRFRQGDSSSRRMHGGLGIGLAVVRHIVVSHGGTVTAHSDGPRQGSTFTVRLPSAFVLREGDGPTPPPYGKSRLPLPDLSGLRVLVVDDDQDTREILRQVLAAHRADVRIAGTVREAIAELDAARPHVLVSDIAMPGEDGYDFIDFVRRRAPERGGAVPALALTAHARAEDQARALAAGFQRHAAKPIDPAELVRAVAGLVGAPCSRVETVEAVAALREVP</sequence>
<dbReference type="PANTHER" id="PTHR43547">
    <property type="entry name" value="TWO-COMPONENT HISTIDINE KINASE"/>
    <property type="match status" value="1"/>
</dbReference>
<dbReference type="Gene3D" id="3.30.450.40">
    <property type="match status" value="1"/>
</dbReference>
<keyword evidence="9" id="KW-0067">ATP-binding</keyword>
<dbReference type="Pfam" id="PF13185">
    <property type="entry name" value="GAF_2"/>
    <property type="match status" value="1"/>
</dbReference>
<dbReference type="SUPFAM" id="SSF52172">
    <property type="entry name" value="CheY-like"/>
    <property type="match status" value="2"/>
</dbReference>
<evidence type="ECO:0000256" key="1">
    <source>
        <dbReference type="ARBA" id="ARBA00000085"/>
    </source>
</evidence>
<dbReference type="PRINTS" id="PR00344">
    <property type="entry name" value="BCTRLSENSOR"/>
</dbReference>
<dbReference type="Pfam" id="PF02518">
    <property type="entry name" value="HATPase_c"/>
    <property type="match status" value="1"/>
</dbReference>
<dbReference type="PROSITE" id="PS50109">
    <property type="entry name" value="HIS_KIN"/>
    <property type="match status" value="1"/>
</dbReference>
<dbReference type="CDD" id="cd00082">
    <property type="entry name" value="HisKA"/>
    <property type="match status" value="1"/>
</dbReference>
<organism evidence="15 16">
    <name type="scientific">Polyangium spumosum</name>
    <dbReference type="NCBI Taxonomy" id="889282"/>
    <lineage>
        <taxon>Bacteria</taxon>
        <taxon>Pseudomonadati</taxon>
        <taxon>Myxococcota</taxon>
        <taxon>Polyangia</taxon>
        <taxon>Polyangiales</taxon>
        <taxon>Polyangiaceae</taxon>
        <taxon>Polyangium</taxon>
    </lineage>
</organism>
<dbReference type="SUPFAM" id="SSF55874">
    <property type="entry name" value="ATPase domain of HSP90 chaperone/DNA topoisomerase II/histidine kinase"/>
    <property type="match status" value="1"/>
</dbReference>
<evidence type="ECO:0000256" key="5">
    <source>
        <dbReference type="ARBA" id="ARBA00022553"/>
    </source>
</evidence>
<dbReference type="EC" id="2.7.13.3" evidence="3"/>
<keyword evidence="10" id="KW-0902">Two-component regulatory system</keyword>
<dbReference type="GO" id="GO:0000155">
    <property type="term" value="F:phosphorelay sensor kinase activity"/>
    <property type="evidence" value="ECO:0007669"/>
    <property type="project" value="InterPro"/>
</dbReference>
<evidence type="ECO:0000256" key="12">
    <source>
        <dbReference type="PROSITE-ProRule" id="PRU00169"/>
    </source>
</evidence>
<dbReference type="OrthoDB" id="5522912at2"/>
<dbReference type="PANTHER" id="PTHR43547:SF2">
    <property type="entry name" value="HYBRID SIGNAL TRANSDUCTION HISTIDINE KINASE C"/>
    <property type="match status" value="1"/>
</dbReference>
<evidence type="ECO:0000256" key="7">
    <source>
        <dbReference type="ARBA" id="ARBA00022741"/>
    </source>
</evidence>
<dbReference type="InterPro" id="IPR011006">
    <property type="entry name" value="CheY-like_superfamily"/>
</dbReference>
<dbReference type="Proteomes" id="UP000440224">
    <property type="component" value="Unassembled WGS sequence"/>
</dbReference>
<dbReference type="InterPro" id="IPR029016">
    <property type="entry name" value="GAF-like_dom_sf"/>
</dbReference>
<dbReference type="InterPro" id="IPR003018">
    <property type="entry name" value="GAF"/>
</dbReference>
<dbReference type="InterPro" id="IPR036890">
    <property type="entry name" value="HATPase_C_sf"/>
</dbReference>
<dbReference type="InterPro" id="IPR003661">
    <property type="entry name" value="HisK_dim/P_dom"/>
</dbReference>
<dbReference type="AlphaFoldDB" id="A0A6N7PTI1"/>
<dbReference type="SMART" id="SM00387">
    <property type="entry name" value="HATPase_c"/>
    <property type="match status" value="1"/>
</dbReference>
<keyword evidence="11" id="KW-0472">Membrane</keyword>
<evidence type="ECO:0000259" key="14">
    <source>
        <dbReference type="PROSITE" id="PS50110"/>
    </source>
</evidence>
<feature type="domain" description="Histidine kinase" evidence="13">
    <location>
        <begin position="317"/>
        <end position="535"/>
    </location>
</feature>
<dbReference type="Pfam" id="PF00512">
    <property type="entry name" value="HisKA"/>
    <property type="match status" value="1"/>
</dbReference>
<dbReference type="GO" id="GO:0005886">
    <property type="term" value="C:plasma membrane"/>
    <property type="evidence" value="ECO:0007669"/>
    <property type="project" value="UniProtKB-SubCell"/>
</dbReference>
<feature type="modified residue" description="4-aspartylphosphate" evidence="12">
    <location>
        <position position="611"/>
    </location>
</feature>
<dbReference type="Gene3D" id="1.10.287.130">
    <property type="match status" value="1"/>
</dbReference>
<dbReference type="InterPro" id="IPR001789">
    <property type="entry name" value="Sig_transdc_resp-reg_receiver"/>
</dbReference>
<accession>A0A6N7PTI1</accession>
<dbReference type="Gene3D" id="3.30.565.10">
    <property type="entry name" value="Histidine kinase-like ATPase, C-terminal domain"/>
    <property type="match status" value="1"/>
</dbReference>